<evidence type="ECO:0000256" key="2">
    <source>
        <dbReference type="ARBA" id="ARBA00008796"/>
    </source>
</evidence>
<accession>A0ABR3WUD0</accession>
<keyword evidence="5" id="KW-0688">Ribosomal frameshifting</keyword>
<comment type="subunit">
    <text evidence="3">Interacts with ODC and thereby sterically blocks ODC homodimerization.</text>
</comment>
<dbReference type="SUPFAM" id="SSF55729">
    <property type="entry name" value="Acyl-CoA N-acyltransferases (Nat)"/>
    <property type="match status" value="1"/>
</dbReference>
<keyword evidence="7" id="KW-1185">Reference proteome</keyword>
<evidence type="ECO:0000256" key="3">
    <source>
        <dbReference type="ARBA" id="ARBA00011486"/>
    </source>
</evidence>
<comment type="function">
    <text evidence="1">Ornithine decarboxylase (ODC) antizyme protein that negatively regulates ODC activity and intracellular polyamine biosynthesis in response to increased intracellular polyamine levels. Binds to ODC monomers, inhibiting the assembly of the functional ODC homodimer, and targets the monomers for ubiquitin-independent proteolytic destruction by the 26S proteasome.</text>
</comment>
<dbReference type="PANTHER" id="PTHR10279">
    <property type="entry name" value="ORNITHINE DECARBOXYLASE ANTIZYME"/>
    <property type="match status" value="1"/>
</dbReference>
<evidence type="ECO:0000256" key="1">
    <source>
        <dbReference type="ARBA" id="ARBA00002307"/>
    </source>
</evidence>
<sequence>MAEASVLASCYTVNTSAAVHGFHYCTTSGAGARLIRHCYQQEHSGIPEVASGSKPPPISPPLSCPAVSGTESSWSVSKWPEQRGEAARTISEECERLFCDKLSAIFLGERSRARQASLEMDAYDRVSRSNQSRVSHNRIQRWLEVWNYASDDIYRGFVTQDDPRTLFVFFEGDALGHGLKSGLMALFELASMPGFDCSQIVACVSRSVVTAGFDTVRDLGWCGFNLTTLEQTLALDSAEPSVSSRWIFLVAEV</sequence>
<comment type="similarity">
    <text evidence="2">Belongs to the ODC antizyme family.</text>
</comment>
<evidence type="ECO:0000313" key="7">
    <source>
        <dbReference type="Proteomes" id="UP001583193"/>
    </source>
</evidence>
<comment type="caution">
    <text evidence="6">The sequence shown here is derived from an EMBL/GenBank/DDBJ whole genome shotgun (WGS) entry which is preliminary data.</text>
</comment>
<dbReference type="InterPro" id="IPR002993">
    <property type="entry name" value="ODC_AZ"/>
</dbReference>
<dbReference type="Proteomes" id="UP001583193">
    <property type="component" value="Unassembled WGS sequence"/>
</dbReference>
<dbReference type="Pfam" id="PF02100">
    <property type="entry name" value="ODC_AZ"/>
    <property type="match status" value="1"/>
</dbReference>
<dbReference type="InterPro" id="IPR016181">
    <property type="entry name" value="Acyl_CoA_acyltransferase"/>
</dbReference>
<evidence type="ECO:0000313" key="6">
    <source>
        <dbReference type="EMBL" id="KAL1866929.1"/>
    </source>
</evidence>
<organism evidence="6 7">
    <name type="scientific">Paecilomyces lecythidis</name>
    <dbReference type="NCBI Taxonomy" id="3004212"/>
    <lineage>
        <taxon>Eukaryota</taxon>
        <taxon>Fungi</taxon>
        <taxon>Dikarya</taxon>
        <taxon>Ascomycota</taxon>
        <taxon>Pezizomycotina</taxon>
        <taxon>Eurotiomycetes</taxon>
        <taxon>Eurotiomycetidae</taxon>
        <taxon>Eurotiales</taxon>
        <taxon>Thermoascaceae</taxon>
        <taxon>Paecilomyces</taxon>
    </lineage>
</organism>
<dbReference type="PANTHER" id="PTHR10279:SF10">
    <property type="entry name" value="ORNITHINE DECARBOXYLASE ANTIZYME"/>
    <property type="match status" value="1"/>
</dbReference>
<gene>
    <name evidence="6" type="ORF">Plec18167_008861</name>
</gene>
<evidence type="ECO:0000256" key="4">
    <source>
        <dbReference type="ARBA" id="ARBA00017712"/>
    </source>
</evidence>
<evidence type="ECO:0000256" key="5">
    <source>
        <dbReference type="ARBA" id="ARBA00022758"/>
    </source>
</evidence>
<dbReference type="EMBL" id="JAVDPF010000047">
    <property type="protein sequence ID" value="KAL1866929.1"/>
    <property type="molecule type" value="Genomic_DNA"/>
</dbReference>
<proteinExistence type="inferred from homology"/>
<name>A0ABR3WUD0_9EURO</name>
<protein>
    <recommendedName>
        <fullName evidence="4">Ornithine decarboxylase antizyme</fullName>
    </recommendedName>
</protein>
<reference evidence="6 7" key="1">
    <citation type="journal article" date="2024" name="IMA Fungus">
        <title>IMA Genome - F19 : A genome assembly and annotation guide to empower mycologists, including annotated draft genome sequences of Ceratocystis pirilliformis, Diaporthe australafricana, Fusarium ophioides, Paecilomyces lecythidis, and Sporothrix stenoceras.</title>
        <authorList>
            <person name="Aylward J."/>
            <person name="Wilson A.M."/>
            <person name="Visagie C.M."/>
            <person name="Spraker J."/>
            <person name="Barnes I."/>
            <person name="Buitendag C."/>
            <person name="Ceriani C."/>
            <person name="Del Mar Angel L."/>
            <person name="du Plessis D."/>
            <person name="Fuchs T."/>
            <person name="Gasser K."/>
            <person name="Kramer D."/>
            <person name="Li W."/>
            <person name="Munsamy K."/>
            <person name="Piso A."/>
            <person name="Price J.L."/>
            <person name="Sonnekus B."/>
            <person name="Thomas C."/>
            <person name="van der Nest A."/>
            <person name="van Dijk A."/>
            <person name="van Heerden A."/>
            <person name="van Vuuren N."/>
            <person name="Yilmaz N."/>
            <person name="Duong T.A."/>
            <person name="van der Merwe N.A."/>
            <person name="Wingfield M.J."/>
            <person name="Wingfield B.D."/>
        </authorList>
    </citation>
    <scope>NUCLEOTIDE SEQUENCE [LARGE SCALE GENOMIC DNA]</scope>
    <source>
        <strain evidence="6 7">CMW 18167</strain>
    </source>
</reference>
<dbReference type="InterPro" id="IPR038581">
    <property type="entry name" value="ODC_AZ_sf"/>
</dbReference>
<dbReference type="Gene3D" id="3.40.630.60">
    <property type="match status" value="1"/>
</dbReference>